<gene>
    <name evidence="2" type="ORF">GPUH_LOCUS11930</name>
</gene>
<feature type="region of interest" description="Disordered" evidence="1">
    <location>
        <begin position="115"/>
        <end position="134"/>
    </location>
</feature>
<protein>
    <submittedName>
        <fullName evidence="4">Fibrinogen C-terminal domain-containing protein</fullName>
    </submittedName>
</protein>
<accession>A0A183DT89</accession>
<dbReference type="EMBL" id="UYRT01078906">
    <property type="protein sequence ID" value="VDN19524.1"/>
    <property type="molecule type" value="Genomic_DNA"/>
</dbReference>
<evidence type="ECO:0000313" key="2">
    <source>
        <dbReference type="EMBL" id="VDN19524.1"/>
    </source>
</evidence>
<proteinExistence type="predicted"/>
<reference evidence="4" key="1">
    <citation type="submission" date="2016-06" db="UniProtKB">
        <authorList>
            <consortium name="WormBaseParasite"/>
        </authorList>
    </citation>
    <scope>IDENTIFICATION</scope>
</reference>
<evidence type="ECO:0000256" key="1">
    <source>
        <dbReference type="SAM" id="MobiDB-lite"/>
    </source>
</evidence>
<dbReference type="Proteomes" id="UP000271098">
    <property type="component" value="Unassembled WGS sequence"/>
</dbReference>
<dbReference type="AlphaFoldDB" id="A0A183DT89"/>
<keyword evidence="3" id="KW-1185">Reference proteome</keyword>
<dbReference type="WBParaSite" id="GPUH_0001194401-mRNA-1">
    <property type="protein sequence ID" value="GPUH_0001194401-mRNA-1"/>
    <property type="gene ID" value="GPUH_0001194401"/>
</dbReference>
<evidence type="ECO:0000313" key="3">
    <source>
        <dbReference type="Proteomes" id="UP000271098"/>
    </source>
</evidence>
<name>A0A183DT89_9BILA</name>
<evidence type="ECO:0000313" key="4">
    <source>
        <dbReference type="WBParaSite" id="GPUH_0001194401-mRNA-1"/>
    </source>
</evidence>
<organism evidence="4">
    <name type="scientific">Gongylonema pulchrum</name>
    <dbReference type="NCBI Taxonomy" id="637853"/>
    <lineage>
        <taxon>Eukaryota</taxon>
        <taxon>Metazoa</taxon>
        <taxon>Ecdysozoa</taxon>
        <taxon>Nematoda</taxon>
        <taxon>Chromadorea</taxon>
        <taxon>Rhabditida</taxon>
        <taxon>Spirurina</taxon>
        <taxon>Spiruromorpha</taxon>
        <taxon>Spiruroidea</taxon>
        <taxon>Gongylonematidae</taxon>
        <taxon>Gongylonema</taxon>
    </lineage>
</organism>
<reference evidence="2 3" key="2">
    <citation type="submission" date="2018-11" db="EMBL/GenBank/DDBJ databases">
        <authorList>
            <consortium name="Pathogen Informatics"/>
        </authorList>
    </citation>
    <scope>NUCLEOTIDE SEQUENCE [LARGE SCALE GENOMIC DNA]</scope>
</reference>
<sequence length="191" mass="21532">MQKAAAVTILSAPSSHNSSSNNIPSWDLGHILYTIYNVYGNNSDGSSSNDIIKNNSKSNTDGNKKNFSSIHFISEFDDTWNNSTTNDILKYTDVESNNQKGQIFRNWPDLMFDGKKSSSIPENNSKSQNNKKKFNRTYYDVLPNADSRTGISMENTYDKINVNDKNRNKGWIAWIGARPLFDDRNKTGKAA</sequence>